<dbReference type="InterPro" id="IPR007138">
    <property type="entry name" value="ABM_dom"/>
</dbReference>
<keyword evidence="9" id="KW-1185">Reference proteome</keyword>
<evidence type="ECO:0000256" key="3">
    <source>
        <dbReference type="ARBA" id="ARBA00022827"/>
    </source>
</evidence>
<dbReference type="EMBL" id="VNKQ01000008">
    <property type="protein sequence ID" value="KAG0649454.1"/>
    <property type="molecule type" value="Genomic_DNA"/>
</dbReference>
<evidence type="ECO:0000256" key="1">
    <source>
        <dbReference type="ARBA" id="ARBA00001974"/>
    </source>
</evidence>
<evidence type="ECO:0000313" key="9">
    <source>
        <dbReference type="Proteomes" id="UP000785200"/>
    </source>
</evidence>
<evidence type="ECO:0000256" key="2">
    <source>
        <dbReference type="ARBA" id="ARBA00022630"/>
    </source>
</evidence>
<comment type="cofactor">
    <cofactor evidence="1">
        <name>FAD</name>
        <dbReference type="ChEBI" id="CHEBI:57692"/>
    </cofactor>
</comment>
<dbReference type="GO" id="GO:0016491">
    <property type="term" value="F:oxidoreductase activity"/>
    <property type="evidence" value="ECO:0007669"/>
    <property type="project" value="UniProtKB-KW"/>
</dbReference>
<dbReference type="PANTHER" id="PTHR43400:SF10">
    <property type="entry name" value="3-OXOSTEROID 1-DEHYDROGENASE"/>
    <property type="match status" value="1"/>
</dbReference>
<dbReference type="InterPro" id="IPR003953">
    <property type="entry name" value="FAD-dep_OxRdtase_2_FAD-bd"/>
</dbReference>
<reference evidence="8" key="1">
    <citation type="submission" date="2019-07" db="EMBL/GenBank/DDBJ databases">
        <title>Hyphodiscus hymeniophilus genome sequencing and assembly.</title>
        <authorList>
            <person name="Kramer G."/>
            <person name="Nodwell J."/>
        </authorList>
    </citation>
    <scope>NUCLEOTIDE SEQUENCE</scope>
    <source>
        <strain evidence="8">ATCC 34498</strain>
    </source>
</reference>
<dbReference type="Gene3D" id="3.90.700.10">
    <property type="entry name" value="Succinate dehydrogenase/fumarate reductase flavoprotein, catalytic domain"/>
    <property type="match status" value="1"/>
</dbReference>
<evidence type="ECO:0000259" key="7">
    <source>
        <dbReference type="Pfam" id="PF03992"/>
    </source>
</evidence>
<sequence length="748" mass="84060">MPTPWVNNTELWIPLRVLLNIELHTRILKLAVFTLLPLTIGRLSKEILLRARSRLRLQHVKQPRFQIIQKSSTSHRTFATIADNPKYDYVFDVIVVGSGAGGLTAAVTATLIGKQKVLVVEKTKWFGGTSAYSGGAIWAPLNPLSLAQGFTDSREEVVQYLKTYLKDDYDEPLISAYLDSAPEMIKFLEAKSAAKFMPCMTPDYYMDIKGAKIAGRTLLNLNYDGRRLGALVKQVRYPLQGYSAFGSLQVDYPHMETFRRPFANWGNFAFVTKRMIWYTVDLLRYGKGTELTNGNALVGRLLESATKCGVELWNNSPAAEAILEKERVVGMIIRKDGRELRVRARKGVALASGGFGRSAQLSRKYLPNPDWSSSPRGNQGDGMRIGVASGGNLPPTLGDNAALWSPLSEYRAKKGPARKFPILARTSPNLATHAAGVRREYFIGDHRHLRRYGMGVALPSPYPIWRILRRNYFISAATIPELAVKLSMDPEILSGTIERFNGFARTGKDLDFGRGNGYYDQTYGDPDIKPNSCLAPIEKGPFYALPMYPGSGITMYGLETNEDAQVLTASGRMVPGLYAFYLQTVMKYLLKSILLRTYLRQPPSKCVLLHRLPSHRLYSTSMSNHLATPHSGVIYHVTIKIAPSNMTAFLSALRPCWAATRKDPECLYYEVFHSSTEPGTFSVVEVWAKDEAWITKNHIQRPYFKKYCEDTEHMWLKKDLVVLERLKGWNFVDESYLEGTAKTGELVE</sequence>
<keyword evidence="4" id="KW-0560">Oxidoreductase</keyword>
<organism evidence="8 9">
    <name type="scientific">Hyphodiscus hymeniophilus</name>
    <dbReference type="NCBI Taxonomy" id="353542"/>
    <lineage>
        <taxon>Eukaryota</taxon>
        <taxon>Fungi</taxon>
        <taxon>Dikarya</taxon>
        <taxon>Ascomycota</taxon>
        <taxon>Pezizomycotina</taxon>
        <taxon>Leotiomycetes</taxon>
        <taxon>Helotiales</taxon>
        <taxon>Hyphodiscaceae</taxon>
        <taxon>Hyphodiscus</taxon>
    </lineage>
</organism>
<dbReference type="Proteomes" id="UP000785200">
    <property type="component" value="Unassembled WGS sequence"/>
</dbReference>
<gene>
    <name evidence="8" type="ORF">D0Z07_4529</name>
</gene>
<protein>
    <submittedName>
        <fullName evidence="8">3-ketosteroid 1-dehydrogenase helE</fullName>
    </submittedName>
</protein>
<dbReference type="Pfam" id="PF00890">
    <property type="entry name" value="FAD_binding_2"/>
    <property type="match status" value="1"/>
</dbReference>
<dbReference type="Gene3D" id="3.50.50.60">
    <property type="entry name" value="FAD/NAD(P)-binding domain"/>
    <property type="match status" value="2"/>
</dbReference>
<evidence type="ECO:0000256" key="5">
    <source>
        <dbReference type="SAM" id="MobiDB-lite"/>
    </source>
</evidence>
<dbReference type="InterPro" id="IPR011008">
    <property type="entry name" value="Dimeric_a/b-barrel"/>
</dbReference>
<dbReference type="Gene3D" id="3.30.70.100">
    <property type="match status" value="1"/>
</dbReference>
<dbReference type="Pfam" id="PF03992">
    <property type="entry name" value="ABM"/>
    <property type="match status" value="1"/>
</dbReference>
<proteinExistence type="predicted"/>
<dbReference type="InterPro" id="IPR050315">
    <property type="entry name" value="FAD-oxidoreductase_2"/>
</dbReference>
<evidence type="ECO:0000256" key="4">
    <source>
        <dbReference type="ARBA" id="ARBA00023002"/>
    </source>
</evidence>
<dbReference type="OrthoDB" id="7777654at2759"/>
<dbReference type="SUPFAM" id="SSF56425">
    <property type="entry name" value="Succinate dehydrogenase/fumarate reductase flavoprotein, catalytic domain"/>
    <property type="match status" value="1"/>
</dbReference>
<dbReference type="InterPro" id="IPR036188">
    <property type="entry name" value="FAD/NAD-bd_sf"/>
</dbReference>
<feature type="domain" description="ABM" evidence="7">
    <location>
        <begin position="634"/>
        <end position="709"/>
    </location>
</feature>
<accession>A0A9P7AXY6</accession>
<comment type="caution">
    <text evidence="8">The sequence shown here is derived from an EMBL/GenBank/DDBJ whole genome shotgun (WGS) entry which is preliminary data.</text>
</comment>
<keyword evidence="2" id="KW-0285">Flavoprotein</keyword>
<feature type="domain" description="FAD-dependent oxidoreductase 2 FAD-binding" evidence="6">
    <location>
        <begin position="92"/>
        <end position="579"/>
    </location>
</feature>
<keyword evidence="3" id="KW-0274">FAD</keyword>
<feature type="region of interest" description="Disordered" evidence="5">
    <location>
        <begin position="366"/>
        <end position="390"/>
    </location>
</feature>
<evidence type="ECO:0000313" key="8">
    <source>
        <dbReference type="EMBL" id="KAG0649454.1"/>
    </source>
</evidence>
<dbReference type="SUPFAM" id="SSF54909">
    <property type="entry name" value="Dimeric alpha+beta barrel"/>
    <property type="match status" value="1"/>
</dbReference>
<dbReference type="InterPro" id="IPR027477">
    <property type="entry name" value="Succ_DH/fumarate_Rdtase_cat_sf"/>
</dbReference>
<name>A0A9P7AXY6_9HELO</name>
<evidence type="ECO:0000259" key="6">
    <source>
        <dbReference type="Pfam" id="PF00890"/>
    </source>
</evidence>
<dbReference type="AlphaFoldDB" id="A0A9P7AXY6"/>
<dbReference type="GO" id="GO:0008202">
    <property type="term" value="P:steroid metabolic process"/>
    <property type="evidence" value="ECO:0007669"/>
    <property type="project" value="UniProtKB-ARBA"/>
</dbReference>
<dbReference type="PANTHER" id="PTHR43400">
    <property type="entry name" value="FUMARATE REDUCTASE"/>
    <property type="match status" value="1"/>
</dbReference>
<dbReference type="SUPFAM" id="SSF51905">
    <property type="entry name" value="FAD/NAD(P)-binding domain"/>
    <property type="match status" value="1"/>
</dbReference>